<accession>A0A5C3MPI2</accession>
<dbReference type="Proteomes" id="UP000305948">
    <property type="component" value="Unassembled WGS sequence"/>
</dbReference>
<feature type="domain" description="DUF6533" evidence="1">
    <location>
        <begin position="23"/>
        <end position="66"/>
    </location>
</feature>
<proteinExistence type="predicted"/>
<evidence type="ECO:0000313" key="3">
    <source>
        <dbReference type="Proteomes" id="UP000305948"/>
    </source>
</evidence>
<sequence length="70" mass="8112">MDSNASVLAVVPMLQGINNVALCNMGSIMLIIWDYCITLHKEVQHFWSGRWTLSRVLFLWNRYLSLAWAL</sequence>
<evidence type="ECO:0000259" key="1">
    <source>
        <dbReference type="Pfam" id="PF20151"/>
    </source>
</evidence>
<dbReference type="Pfam" id="PF20151">
    <property type="entry name" value="DUF6533"/>
    <property type="match status" value="1"/>
</dbReference>
<organism evidence="2 3">
    <name type="scientific">Heliocybe sulcata</name>
    <dbReference type="NCBI Taxonomy" id="5364"/>
    <lineage>
        <taxon>Eukaryota</taxon>
        <taxon>Fungi</taxon>
        <taxon>Dikarya</taxon>
        <taxon>Basidiomycota</taxon>
        <taxon>Agaricomycotina</taxon>
        <taxon>Agaricomycetes</taxon>
        <taxon>Gloeophyllales</taxon>
        <taxon>Gloeophyllaceae</taxon>
        <taxon>Heliocybe</taxon>
    </lineage>
</organism>
<dbReference type="OrthoDB" id="2745134at2759"/>
<dbReference type="AlphaFoldDB" id="A0A5C3MPI2"/>
<evidence type="ECO:0000313" key="2">
    <source>
        <dbReference type="EMBL" id="TFK45948.1"/>
    </source>
</evidence>
<reference evidence="2 3" key="1">
    <citation type="journal article" date="2019" name="Nat. Ecol. Evol.">
        <title>Megaphylogeny resolves global patterns of mushroom evolution.</title>
        <authorList>
            <person name="Varga T."/>
            <person name="Krizsan K."/>
            <person name="Foldi C."/>
            <person name="Dima B."/>
            <person name="Sanchez-Garcia M."/>
            <person name="Sanchez-Ramirez S."/>
            <person name="Szollosi G.J."/>
            <person name="Szarkandi J.G."/>
            <person name="Papp V."/>
            <person name="Albert L."/>
            <person name="Andreopoulos W."/>
            <person name="Angelini C."/>
            <person name="Antonin V."/>
            <person name="Barry K.W."/>
            <person name="Bougher N.L."/>
            <person name="Buchanan P."/>
            <person name="Buyck B."/>
            <person name="Bense V."/>
            <person name="Catcheside P."/>
            <person name="Chovatia M."/>
            <person name="Cooper J."/>
            <person name="Damon W."/>
            <person name="Desjardin D."/>
            <person name="Finy P."/>
            <person name="Geml J."/>
            <person name="Haridas S."/>
            <person name="Hughes K."/>
            <person name="Justo A."/>
            <person name="Karasinski D."/>
            <person name="Kautmanova I."/>
            <person name="Kiss B."/>
            <person name="Kocsube S."/>
            <person name="Kotiranta H."/>
            <person name="LaButti K.M."/>
            <person name="Lechner B.E."/>
            <person name="Liimatainen K."/>
            <person name="Lipzen A."/>
            <person name="Lukacs Z."/>
            <person name="Mihaltcheva S."/>
            <person name="Morgado L.N."/>
            <person name="Niskanen T."/>
            <person name="Noordeloos M.E."/>
            <person name="Ohm R.A."/>
            <person name="Ortiz-Santana B."/>
            <person name="Ovrebo C."/>
            <person name="Racz N."/>
            <person name="Riley R."/>
            <person name="Savchenko A."/>
            <person name="Shiryaev A."/>
            <person name="Soop K."/>
            <person name="Spirin V."/>
            <person name="Szebenyi C."/>
            <person name="Tomsovsky M."/>
            <person name="Tulloss R.E."/>
            <person name="Uehling J."/>
            <person name="Grigoriev I.V."/>
            <person name="Vagvolgyi C."/>
            <person name="Papp T."/>
            <person name="Martin F.M."/>
            <person name="Miettinen O."/>
            <person name="Hibbett D.S."/>
            <person name="Nagy L.G."/>
        </authorList>
    </citation>
    <scope>NUCLEOTIDE SEQUENCE [LARGE SCALE GENOMIC DNA]</scope>
    <source>
        <strain evidence="2 3">OMC1185</strain>
    </source>
</reference>
<dbReference type="EMBL" id="ML213535">
    <property type="protein sequence ID" value="TFK45948.1"/>
    <property type="molecule type" value="Genomic_DNA"/>
</dbReference>
<gene>
    <name evidence="2" type="ORF">OE88DRAFT_1668594</name>
</gene>
<name>A0A5C3MPI2_9AGAM</name>
<protein>
    <recommendedName>
        <fullName evidence="1">DUF6533 domain-containing protein</fullName>
    </recommendedName>
</protein>
<dbReference type="InterPro" id="IPR045340">
    <property type="entry name" value="DUF6533"/>
</dbReference>
<keyword evidence="3" id="KW-1185">Reference proteome</keyword>